<protein>
    <submittedName>
        <fullName evidence="1">Uncharacterized protein</fullName>
    </submittedName>
</protein>
<dbReference type="AlphaFoldDB" id="A0A3M7R349"/>
<dbReference type="EMBL" id="REGN01004328">
    <property type="protein sequence ID" value="RNA18003.1"/>
    <property type="molecule type" value="Genomic_DNA"/>
</dbReference>
<accession>A0A3M7R349</accession>
<gene>
    <name evidence="1" type="ORF">BpHYR1_012106</name>
</gene>
<dbReference type="Proteomes" id="UP000276133">
    <property type="component" value="Unassembled WGS sequence"/>
</dbReference>
<proteinExistence type="predicted"/>
<name>A0A3M7R349_BRAPC</name>
<reference evidence="1 2" key="1">
    <citation type="journal article" date="2018" name="Sci. Rep.">
        <title>Genomic signatures of local adaptation to the degree of environmental predictability in rotifers.</title>
        <authorList>
            <person name="Franch-Gras L."/>
            <person name="Hahn C."/>
            <person name="Garcia-Roger E.M."/>
            <person name="Carmona M.J."/>
            <person name="Serra M."/>
            <person name="Gomez A."/>
        </authorList>
    </citation>
    <scope>NUCLEOTIDE SEQUENCE [LARGE SCALE GENOMIC DNA]</scope>
    <source>
        <strain evidence="1">HYR1</strain>
    </source>
</reference>
<evidence type="ECO:0000313" key="2">
    <source>
        <dbReference type="Proteomes" id="UP000276133"/>
    </source>
</evidence>
<organism evidence="1 2">
    <name type="scientific">Brachionus plicatilis</name>
    <name type="common">Marine rotifer</name>
    <name type="synonym">Brachionus muelleri</name>
    <dbReference type="NCBI Taxonomy" id="10195"/>
    <lineage>
        <taxon>Eukaryota</taxon>
        <taxon>Metazoa</taxon>
        <taxon>Spiralia</taxon>
        <taxon>Gnathifera</taxon>
        <taxon>Rotifera</taxon>
        <taxon>Eurotatoria</taxon>
        <taxon>Monogononta</taxon>
        <taxon>Pseudotrocha</taxon>
        <taxon>Ploima</taxon>
        <taxon>Brachionidae</taxon>
        <taxon>Brachionus</taxon>
    </lineage>
</organism>
<keyword evidence="2" id="KW-1185">Reference proteome</keyword>
<evidence type="ECO:0000313" key="1">
    <source>
        <dbReference type="EMBL" id="RNA18003.1"/>
    </source>
</evidence>
<sequence>MNPTKIIKIFELSMVTEEKVCNIKPGHKISFKESCDFNLFPYKKNHLSSCNSVPFLYRSELLELRNSLHPDLT</sequence>
<comment type="caution">
    <text evidence="1">The sequence shown here is derived from an EMBL/GenBank/DDBJ whole genome shotgun (WGS) entry which is preliminary data.</text>
</comment>